<proteinExistence type="predicted"/>
<organism evidence="1 2">
    <name type="scientific">Solanum verrucosum</name>
    <dbReference type="NCBI Taxonomy" id="315347"/>
    <lineage>
        <taxon>Eukaryota</taxon>
        <taxon>Viridiplantae</taxon>
        <taxon>Streptophyta</taxon>
        <taxon>Embryophyta</taxon>
        <taxon>Tracheophyta</taxon>
        <taxon>Spermatophyta</taxon>
        <taxon>Magnoliopsida</taxon>
        <taxon>eudicotyledons</taxon>
        <taxon>Gunneridae</taxon>
        <taxon>Pentapetalae</taxon>
        <taxon>asterids</taxon>
        <taxon>lamiids</taxon>
        <taxon>Solanales</taxon>
        <taxon>Solanaceae</taxon>
        <taxon>Solanoideae</taxon>
        <taxon>Solaneae</taxon>
        <taxon>Solanum</taxon>
    </lineage>
</organism>
<keyword evidence="2" id="KW-1185">Reference proteome</keyword>
<gene>
    <name evidence="1" type="ORF">MTR67_013209</name>
</gene>
<dbReference type="EMBL" id="CP133614">
    <property type="protein sequence ID" value="WMV19824.1"/>
    <property type="molecule type" value="Genomic_DNA"/>
</dbReference>
<sequence length="82" mass="9416">CIFVSRHFSHSQYSLSLSCSSKYITSLHLSILLLRTLNKMLDLSVLQSNFTRISRKPYVYVDSPSQKKLTRLLNICLNLSHG</sequence>
<protein>
    <submittedName>
        <fullName evidence="1">Uncharacterized protein</fullName>
    </submittedName>
</protein>
<evidence type="ECO:0000313" key="2">
    <source>
        <dbReference type="Proteomes" id="UP001234989"/>
    </source>
</evidence>
<accession>A0AAF0TI75</accession>
<evidence type="ECO:0000313" key="1">
    <source>
        <dbReference type="EMBL" id="WMV19824.1"/>
    </source>
</evidence>
<name>A0AAF0TI75_SOLVR</name>
<dbReference type="AlphaFoldDB" id="A0AAF0TI75"/>
<reference evidence="1" key="1">
    <citation type="submission" date="2023-08" db="EMBL/GenBank/DDBJ databases">
        <title>A de novo genome assembly of Solanum verrucosum Schlechtendal, a Mexican diploid species geographically isolated from the other diploid A-genome species in potato relatives.</title>
        <authorList>
            <person name="Hosaka K."/>
        </authorList>
    </citation>
    <scope>NUCLEOTIDE SEQUENCE</scope>
    <source>
        <tissue evidence="1">Young leaves</tissue>
    </source>
</reference>
<feature type="non-terminal residue" evidence="1">
    <location>
        <position position="1"/>
    </location>
</feature>
<dbReference type="Proteomes" id="UP001234989">
    <property type="component" value="Chromosome 3"/>
</dbReference>
<feature type="non-terminal residue" evidence="1">
    <location>
        <position position="82"/>
    </location>
</feature>